<dbReference type="SUPFAM" id="SSF47473">
    <property type="entry name" value="EF-hand"/>
    <property type="match status" value="1"/>
</dbReference>
<dbReference type="AlphaFoldDB" id="A0A2P6Q0E2"/>
<dbReference type="Gene3D" id="1.10.238.10">
    <property type="entry name" value="EF-hand"/>
    <property type="match status" value="1"/>
</dbReference>
<organism evidence="3 4">
    <name type="scientific">Rosa chinensis</name>
    <name type="common">China rose</name>
    <dbReference type="NCBI Taxonomy" id="74649"/>
    <lineage>
        <taxon>Eukaryota</taxon>
        <taxon>Viridiplantae</taxon>
        <taxon>Streptophyta</taxon>
        <taxon>Embryophyta</taxon>
        <taxon>Tracheophyta</taxon>
        <taxon>Spermatophyta</taxon>
        <taxon>Magnoliopsida</taxon>
        <taxon>eudicotyledons</taxon>
        <taxon>Gunneridae</taxon>
        <taxon>Pentapetalae</taxon>
        <taxon>rosids</taxon>
        <taxon>fabids</taxon>
        <taxon>Rosales</taxon>
        <taxon>Rosaceae</taxon>
        <taxon>Rosoideae</taxon>
        <taxon>Rosoideae incertae sedis</taxon>
        <taxon>Rosa</taxon>
    </lineage>
</organism>
<dbReference type="PROSITE" id="PS00018">
    <property type="entry name" value="EF_HAND_1"/>
    <property type="match status" value="2"/>
</dbReference>
<dbReference type="PROSITE" id="PS50222">
    <property type="entry name" value="EF_HAND_2"/>
    <property type="match status" value="1"/>
</dbReference>
<dbReference type="Proteomes" id="UP000238479">
    <property type="component" value="Chromosome 6"/>
</dbReference>
<evidence type="ECO:0000256" key="1">
    <source>
        <dbReference type="ARBA" id="ARBA00022837"/>
    </source>
</evidence>
<evidence type="ECO:0000259" key="2">
    <source>
        <dbReference type="PROSITE" id="PS50222"/>
    </source>
</evidence>
<evidence type="ECO:0000313" key="3">
    <source>
        <dbReference type="EMBL" id="PRQ27657.1"/>
    </source>
</evidence>
<dbReference type="Pfam" id="PF13202">
    <property type="entry name" value="EF-hand_5"/>
    <property type="match status" value="2"/>
</dbReference>
<dbReference type="OMA" id="KHEMTID"/>
<proteinExistence type="predicted"/>
<comment type="caution">
    <text evidence="3">The sequence shown here is derived from an EMBL/GenBank/DDBJ whole genome shotgun (WGS) entry which is preliminary data.</text>
</comment>
<dbReference type="GO" id="GO:0005509">
    <property type="term" value="F:calcium ion binding"/>
    <property type="evidence" value="ECO:0007669"/>
    <property type="project" value="InterPro"/>
</dbReference>
<evidence type="ECO:0000313" key="4">
    <source>
        <dbReference type="Proteomes" id="UP000238479"/>
    </source>
</evidence>
<feature type="domain" description="EF-hand" evidence="2">
    <location>
        <begin position="42"/>
        <end position="77"/>
    </location>
</feature>
<dbReference type="EMBL" id="PDCK01000044">
    <property type="protein sequence ID" value="PRQ27657.1"/>
    <property type="molecule type" value="Genomic_DNA"/>
</dbReference>
<protein>
    <submittedName>
        <fullName evidence="3">Putative EF-hand domain pair protein</fullName>
    </submittedName>
</protein>
<dbReference type="SMART" id="SM00054">
    <property type="entry name" value="EFh"/>
    <property type="match status" value="2"/>
</dbReference>
<dbReference type="InterPro" id="IPR011992">
    <property type="entry name" value="EF-hand-dom_pair"/>
</dbReference>
<accession>A0A2P6Q0E2</accession>
<keyword evidence="1" id="KW-0106">Calcium</keyword>
<dbReference type="Gramene" id="PRQ27657">
    <property type="protein sequence ID" value="PRQ27657"/>
    <property type="gene ID" value="RchiOBHm_Chr6g0307621"/>
</dbReference>
<reference evidence="3 4" key="1">
    <citation type="journal article" date="2018" name="Nat. Genet.">
        <title>The Rosa genome provides new insights in the design of modern roses.</title>
        <authorList>
            <person name="Bendahmane M."/>
        </authorList>
    </citation>
    <scope>NUCLEOTIDE SEQUENCE [LARGE SCALE GENOMIC DNA]</scope>
    <source>
        <strain evidence="4">cv. Old Blush</strain>
    </source>
</reference>
<dbReference type="STRING" id="74649.A0A2P6Q0E2"/>
<name>A0A2P6Q0E2_ROSCH</name>
<dbReference type="CDD" id="cd00051">
    <property type="entry name" value="EFh"/>
    <property type="match status" value="1"/>
</dbReference>
<gene>
    <name evidence="3" type="ORF">RchiOBHm_Chr6g0307621</name>
</gene>
<dbReference type="InterPro" id="IPR002048">
    <property type="entry name" value="EF_hand_dom"/>
</dbReference>
<dbReference type="InterPro" id="IPR018247">
    <property type="entry name" value="EF_Hand_1_Ca_BS"/>
</dbReference>
<keyword evidence="4" id="KW-1185">Reference proteome</keyword>
<sequence>MIQGFYSTNLLIQVSDYYKLNYILLSMAIKSKCVASDGKRVMTTEELKKWLKKFDTDKDGRISKEELRQAIRSTGGRFATFKSRRGLRSADVNQDGYIGEEELDNLVEFAQKYLGVRIIHF</sequence>